<keyword evidence="8" id="KW-0346">Stress response</keyword>
<dbReference type="InterPro" id="IPR001305">
    <property type="entry name" value="HSP_DnaJ_Cys-rich_dom"/>
</dbReference>
<dbReference type="PANTHER" id="PTHR43096">
    <property type="entry name" value="DNAJ HOMOLOG 1, MITOCHONDRIAL-RELATED"/>
    <property type="match status" value="1"/>
</dbReference>
<evidence type="ECO:0000256" key="9">
    <source>
        <dbReference type="PROSITE-ProRule" id="PRU00546"/>
    </source>
</evidence>
<organism evidence="12 13">
    <name type="scientific">Candidatus Adlerbacteria bacterium RIFCSPLOWO2_01_FULL_51_16</name>
    <dbReference type="NCBI Taxonomy" id="1797243"/>
    <lineage>
        <taxon>Bacteria</taxon>
        <taxon>Candidatus Adleribacteriota</taxon>
    </lineage>
</organism>
<dbReference type="GO" id="GO:0005524">
    <property type="term" value="F:ATP binding"/>
    <property type="evidence" value="ECO:0007669"/>
    <property type="project" value="InterPro"/>
</dbReference>
<evidence type="ECO:0000256" key="2">
    <source>
        <dbReference type="ARBA" id="ARBA00022737"/>
    </source>
</evidence>
<comment type="similarity">
    <text evidence="6 8">Belongs to the DnaJ family.</text>
</comment>
<feature type="domain" description="J" evidence="10">
    <location>
        <begin position="6"/>
        <end position="68"/>
    </location>
</feature>
<feature type="binding site" evidence="8">
    <location>
        <position position="168"/>
    </location>
    <ligand>
        <name>Zn(2+)</name>
        <dbReference type="ChEBI" id="CHEBI:29105"/>
        <label>2</label>
    </ligand>
</feature>
<comment type="subunit">
    <text evidence="8">Homodimer.</text>
</comment>
<feature type="repeat" description="CXXCXGXG motif" evidence="8">
    <location>
        <begin position="165"/>
        <end position="172"/>
    </location>
</feature>
<comment type="cofactor">
    <cofactor evidence="8">
        <name>Zn(2+)</name>
        <dbReference type="ChEBI" id="CHEBI:29105"/>
    </cofactor>
    <text evidence="8">Binds 2 Zn(2+) ions per monomer.</text>
</comment>
<protein>
    <recommendedName>
        <fullName evidence="7 8">Chaperone protein DnaJ</fullName>
    </recommendedName>
</protein>
<dbReference type="InterPro" id="IPR001623">
    <property type="entry name" value="DnaJ_domain"/>
</dbReference>
<dbReference type="GO" id="GO:0051082">
    <property type="term" value="F:unfolded protein binding"/>
    <property type="evidence" value="ECO:0007669"/>
    <property type="project" value="UniProtKB-UniRule"/>
</dbReference>
<dbReference type="Gene3D" id="2.10.230.10">
    <property type="entry name" value="Heat shock protein DnaJ, cysteine-rich domain"/>
    <property type="match status" value="1"/>
</dbReference>
<evidence type="ECO:0000256" key="4">
    <source>
        <dbReference type="ARBA" id="ARBA00022833"/>
    </source>
</evidence>
<dbReference type="InterPro" id="IPR012724">
    <property type="entry name" value="DnaJ"/>
</dbReference>
<evidence type="ECO:0000256" key="6">
    <source>
        <dbReference type="ARBA" id="ARBA00061004"/>
    </source>
</evidence>
<dbReference type="HAMAP" id="MF_01152">
    <property type="entry name" value="DnaJ"/>
    <property type="match status" value="1"/>
</dbReference>
<evidence type="ECO:0000313" key="13">
    <source>
        <dbReference type="Proteomes" id="UP000176185"/>
    </source>
</evidence>
<dbReference type="InterPro" id="IPR008971">
    <property type="entry name" value="HSP40/DnaJ_pept-bd"/>
</dbReference>
<proteinExistence type="inferred from homology"/>
<dbReference type="GO" id="GO:0006260">
    <property type="term" value="P:DNA replication"/>
    <property type="evidence" value="ECO:0007669"/>
    <property type="project" value="UniProtKB-KW"/>
</dbReference>
<feature type="binding site" evidence="8">
    <location>
        <position position="165"/>
    </location>
    <ligand>
        <name>Zn(2+)</name>
        <dbReference type="ChEBI" id="CHEBI:29105"/>
        <label>2</label>
    </ligand>
</feature>
<feature type="binding site" evidence="8">
    <location>
        <position position="151"/>
    </location>
    <ligand>
        <name>Zn(2+)</name>
        <dbReference type="ChEBI" id="CHEBI:29105"/>
        <label>1</label>
    </ligand>
</feature>
<dbReference type="Pfam" id="PF01556">
    <property type="entry name" value="DnaJ_C"/>
    <property type="match status" value="1"/>
</dbReference>
<dbReference type="InterPro" id="IPR036410">
    <property type="entry name" value="HSP_DnaJ_Cys-rich_dom_sf"/>
</dbReference>
<dbReference type="InterPro" id="IPR002939">
    <property type="entry name" value="DnaJ_C"/>
</dbReference>
<comment type="function">
    <text evidence="8">Participates actively in the response to hyperosmotic and heat shock by preventing the aggregation of stress-denatured proteins and by disaggregating proteins, also in an autonomous, DnaK-independent fashion. Unfolded proteins bind initially to DnaJ; upon interaction with the DnaJ-bound protein, DnaK hydrolyzes its bound ATP, resulting in the formation of a stable complex. GrpE releases ADP from DnaK; ATP binding to DnaK triggers the release of the substrate protein, thus completing the reaction cycle. Several rounds of ATP-dependent interactions between DnaJ, DnaK and GrpE are required for fully efficient folding. Also involved, together with DnaK and GrpE, in the DNA replication of plasmids through activation of initiation proteins.</text>
</comment>
<feature type="binding site" evidence="8">
    <location>
        <position position="194"/>
    </location>
    <ligand>
        <name>Zn(2+)</name>
        <dbReference type="ChEBI" id="CHEBI:29105"/>
        <label>2</label>
    </ligand>
</feature>
<evidence type="ECO:0000259" key="11">
    <source>
        <dbReference type="PROSITE" id="PS51188"/>
    </source>
</evidence>
<evidence type="ECO:0000259" key="10">
    <source>
        <dbReference type="PROSITE" id="PS50076"/>
    </source>
</evidence>
<dbReference type="SMART" id="SM00271">
    <property type="entry name" value="DnaJ"/>
    <property type="match status" value="1"/>
</dbReference>
<dbReference type="Pfam" id="PF00684">
    <property type="entry name" value="DnaJ_CXXCXGXG"/>
    <property type="match status" value="1"/>
</dbReference>
<dbReference type="CDD" id="cd10747">
    <property type="entry name" value="DnaJ_C"/>
    <property type="match status" value="1"/>
</dbReference>
<keyword evidence="8" id="KW-0235">DNA replication</keyword>
<dbReference type="SUPFAM" id="SSF49493">
    <property type="entry name" value="HSP40/DnaJ peptide-binding domain"/>
    <property type="match status" value="2"/>
</dbReference>
<dbReference type="PROSITE" id="PS51188">
    <property type="entry name" value="ZF_CR"/>
    <property type="match status" value="1"/>
</dbReference>
<dbReference type="GO" id="GO:0005737">
    <property type="term" value="C:cytoplasm"/>
    <property type="evidence" value="ECO:0007669"/>
    <property type="project" value="UniProtKB-SubCell"/>
</dbReference>
<dbReference type="EMBL" id="MEWX01000030">
    <property type="protein sequence ID" value="OGC80067.1"/>
    <property type="molecule type" value="Genomic_DNA"/>
</dbReference>
<evidence type="ECO:0000256" key="8">
    <source>
        <dbReference type="HAMAP-Rule" id="MF_01152"/>
    </source>
</evidence>
<reference evidence="12 13" key="1">
    <citation type="journal article" date="2016" name="Nat. Commun.">
        <title>Thousands of microbial genomes shed light on interconnected biogeochemical processes in an aquifer system.</title>
        <authorList>
            <person name="Anantharaman K."/>
            <person name="Brown C.T."/>
            <person name="Hug L.A."/>
            <person name="Sharon I."/>
            <person name="Castelle C.J."/>
            <person name="Probst A.J."/>
            <person name="Thomas B.C."/>
            <person name="Singh A."/>
            <person name="Wilkins M.J."/>
            <person name="Karaoz U."/>
            <person name="Brodie E.L."/>
            <person name="Williams K.H."/>
            <person name="Hubbard S.S."/>
            <person name="Banfield J.F."/>
        </authorList>
    </citation>
    <scope>NUCLEOTIDE SEQUENCE [LARGE SCALE GENOMIC DNA]</scope>
</reference>
<dbReference type="Gene3D" id="1.10.287.110">
    <property type="entry name" value="DnaJ domain"/>
    <property type="match status" value="1"/>
</dbReference>
<dbReference type="InterPro" id="IPR018253">
    <property type="entry name" value="DnaJ_domain_CS"/>
</dbReference>
<feature type="binding site" evidence="8">
    <location>
        <position position="148"/>
    </location>
    <ligand>
        <name>Zn(2+)</name>
        <dbReference type="ChEBI" id="CHEBI:29105"/>
        <label>1</label>
    </ligand>
</feature>
<dbReference type="STRING" id="1797243.A2943_01655"/>
<evidence type="ECO:0000256" key="7">
    <source>
        <dbReference type="ARBA" id="ARBA00067609"/>
    </source>
</evidence>
<dbReference type="GO" id="GO:0042026">
    <property type="term" value="P:protein refolding"/>
    <property type="evidence" value="ECO:0007669"/>
    <property type="project" value="TreeGrafter"/>
</dbReference>
<dbReference type="NCBIfam" id="NF008035">
    <property type="entry name" value="PRK10767.1"/>
    <property type="match status" value="1"/>
</dbReference>
<dbReference type="FunFam" id="2.60.260.20:FF:000005">
    <property type="entry name" value="Chaperone protein dnaJ 1, mitochondrial"/>
    <property type="match status" value="1"/>
</dbReference>
<sequence>MAGKKDYYEVLGIDKKASKEEIKKAFHKLAHKYHPDKGGTDTEKFKEVSEAYSILSDDKKRAEYDSYGRVFGAGGGAGPGADFDFSQFQDAFQGGFGFDFADVFSDFFAGGTGRQRRGRDISIDLEISFKESIFGTKRKVLLAKTAACDVCKGSGAAPGTSLETCKHCNGKGSVHETTNSFFGSITMQSTCRVCHGKGKVPKERCPTCRGEGVYKKQEEIEIGVPSGIEGGEMIRLQGAGEAVAGAPSGDLYVKVHVTPDPRFKKEGANLATELSIKLSDALLGGDYKITSLDGEETVSIPAGVSHGETLRLAGKGVPVGRGKRGDLFVRVKITLPQKLSRSAKTLIEKLREEGI</sequence>
<dbReference type="NCBIfam" id="TIGR02349">
    <property type="entry name" value="DnaJ_bact"/>
    <property type="match status" value="1"/>
</dbReference>
<dbReference type="PROSITE" id="PS00636">
    <property type="entry name" value="DNAJ_1"/>
    <property type="match status" value="1"/>
</dbReference>
<dbReference type="AlphaFoldDB" id="A0A1F4XEG0"/>
<dbReference type="PRINTS" id="PR00625">
    <property type="entry name" value="JDOMAIN"/>
</dbReference>
<comment type="subcellular location">
    <subcellularLocation>
        <location evidence="8">Cytoplasm</location>
    </subcellularLocation>
</comment>
<feature type="binding site" evidence="8">
    <location>
        <position position="191"/>
    </location>
    <ligand>
        <name>Zn(2+)</name>
        <dbReference type="ChEBI" id="CHEBI:29105"/>
        <label>2</label>
    </ligand>
</feature>
<gene>
    <name evidence="8" type="primary">dnaJ</name>
    <name evidence="12" type="ORF">A2943_01655</name>
</gene>
<dbReference type="CDD" id="cd10719">
    <property type="entry name" value="DnaJ_zf"/>
    <property type="match status" value="1"/>
</dbReference>
<feature type="binding site" evidence="8">
    <location>
        <position position="205"/>
    </location>
    <ligand>
        <name>Zn(2+)</name>
        <dbReference type="ChEBI" id="CHEBI:29105"/>
        <label>1</label>
    </ligand>
</feature>
<evidence type="ECO:0000256" key="1">
    <source>
        <dbReference type="ARBA" id="ARBA00022723"/>
    </source>
</evidence>
<evidence type="ECO:0000256" key="5">
    <source>
        <dbReference type="ARBA" id="ARBA00023186"/>
    </source>
</evidence>
<keyword evidence="5 8" id="KW-0143">Chaperone</keyword>
<evidence type="ECO:0000313" key="12">
    <source>
        <dbReference type="EMBL" id="OGC80067.1"/>
    </source>
</evidence>
<dbReference type="InterPro" id="IPR036869">
    <property type="entry name" value="J_dom_sf"/>
</dbReference>
<dbReference type="Gene3D" id="2.60.260.20">
    <property type="entry name" value="Urease metallochaperone UreE, N-terminal domain"/>
    <property type="match status" value="2"/>
</dbReference>
<feature type="domain" description="CR-type" evidence="11">
    <location>
        <begin position="135"/>
        <end position="217"/>
    </location>
</feature>
<keyword evidence="1 8" id="KW-0479">Metal-binding</keyword>
<dbReference type="SUPFAM" id="SSF57938">
    <property type="entry name" value="DnaJ/Hsp40 cysteine-rich domain"/>
    <property type="match status" value="1"/>
</dbReference>
<feature type="binding site" evidence="8">
    <location>
        <position position="208"/>
    </location>
    <ligand>
        <name>Zn(2+)</name>
        <dbReference type="ChEBI" id="CHEBI:29105"/>
        <label>1</label>
    </ligand>
</feature>
<dbReference type="SUPFAM" id="SSF46565">
    <property type="entry name" value="Chaperone J-domain"/>
    <property type="match status" value="1"/>
</dbReference>
<dbReference type="Proteomes" id="UP000176185">
    <property type="component" value="Unassembled WGS sequence"/>
</dbReference>
<keyword evidence="8" id="KW-0963">Cytoplasm</keyword>
<dbReference type="FunFam" id="2.10.230.10:FF:000002">
    <property type="entry name" value="Molecular chaperone DnaJ"/>
    <property type="match status" value="1"/>
</dbReference>
<feature type="repeat" description="CXXCXGXG motif" evidence="8">
    <location>
        <begin position="191"/>
        <end position="198"/>
    </location>
</feature>
<evidence type="ECO:0000256" key="3">
    <source>
        <dbReference type="ARBA" id="ARBA00022771"/>
    </source>
</evidence>
<accession>A0A1F4XEG0</accession>
<feature type="zinc finger region" description="CR-type" evidence="9">
    <location>
        <begin position="135"/>
        <end position="217"/>
    </location>
</feature>
<dbReference type="PANTHER" id="PTHR43096:SF10">
    <property type="entry name" value="CHAPERONE PROTEIN DNAJ A6, CHLOROPLASTIC"/>
    <property type="match status" value="1"/>
</dbReference>
<dbReference type="Pfam" id="PF00226">
    <property type="entry name" value="DnaJ"/>
    <property type="match status" value="1"/>
</dbReference>
<keyword evidence="4 8" id="KW-0862">Zinc</keyword>
<name>A0A1F4XEG0_9BACT</name>
<dbReference type="GO" id="GO:0009408">
    <property type="term" value="P:response to heat"/>
    <property type="evidence" value="ECO:0007669"/>
    <property type="project" value="InterPro"/>
</dbReference>
<dbReference type="GO" id="GO:0031072">
    <property type="term" value="F:heat shock protein binding"/>
    <property type="evidence" value="ECO:0007669"/>
    <property type="project" value="InterPro"/>
</dbReference>
<keyword evidence="2 8" id="KW-0677">Repeat</keyword>
<dbReference type="GO" id="GO:0008270">
    <property type="term" value="F:zinc ion binding"/>
    <property type="evidence" value="ECO:0007669"/>
    <property type="project" value="UniProtKB-UniRule"/>
</dbReference>
<feature type="repeat" description="CXXCXGXG motif" evidence="8">
    <location>
        <begin position="148"/>
        <end position="155"/>
    </location>
</feature>
<dbReference type="PROSITE" id="PS50076">
    <property type="entry name" value="DNAJ_2"/>
    <property type="match status" value="1"/>
</dbReference>
<comment type="domain">
    <text evidence="8">The J domain is necessary and sufficient to stimulate DnaK ATPase activity. Zinc center 1 plays an important role in the autonomous, DnaK-independent chaperone activity of DnaJ. Zinc center 2 is essential for interaction with DnaK and for DnaJ activity.</text>
</comment>
<dbReference type="CDD" id="cd06257">
    <property type="entry name" value="DnaJ"/>
    <property type="match status" value="1"/>
</dbReference>
<keyword evidence="3 8" id="KW-0863">Zinc-finger</keyword>
<feature type="repeat" description="CXXCXGXG motif" evidence="8">
    <location>
        <begin position="205"/>
        <end position="212"/>
    </location>
</feature>
<comment type="caution">
    <text evidence="12">The sequence shown here is derived from an EMBL/GenBank/DDBJ whole genome shotgun (WGS) entry which is preliminary data.</text>
</comment>